<dbReference type="GO" id="GO:0030968">
    <property type="term" value="P:endoplasmic reticulum unfolded protein response"/>
    <property type="evidence" value="ECO:0007669"/>
    <property type="project" value="TreeGrafter"/>
</dbReference>
<dbReference type="Gene3D" id="3.90.640.10">
    <property type="entry name" value="Actin, Chain A, domain 4"/>
    <property type="match status" value="1"/>
</dbReference>
<accession>A0A511KM47</accession>
<gene>
    <name evidence="9" type="ORF">Rt10032_c15g5434</name>
</gene>
<dbReference type="Gene3D" id="2.60.34.10">
    <property type="entry name" value="Substrate Binding Domain Of DNAk, Chain A, domain 1"/>
    <property type="match status" value="1"/>
</dbReference>
<dbReference type="PROSITE" id="PS00329">
    <property type="entry name" value="HSP70_2"/>
    <property type="match status" value="1"/>
</dbReference>
<feature type="compositionally biased region" description="Basic and acidic residues" evidence="7">
    <location>
        <begin position="896"/>
        <end position="917"/>
    </location>
</feature>
<dbReference type="GO" id="GO:0005788">
    <property type="term" value="C:endoplasmic reticulum lumen"/>
    <property type="evidence" value="ECO:0007669"/>
    <property type="project" value="UniProtKB-SubCell"/>
</dbReference>
<keyword evidence="3" id="KW-0547">Nucleotide-binding</keyword>
<dbReference type="OrthoDB" id="10262720at2759"/>
<keyword evidence="5" id="KW-0067">ATP-binding</keyword>
<dbReference type="InterPro" id="IPR029047">
    <property type="entry name" value="HSP70_peptide-bd_sf"/>
</dbReference>
<evidence type="ECO:0000256" key="3">
    <source>
        <dbReference type="ARBA" id="ARBA00022741"/>
    </source>
</evidence>
<name>A0A511KM47_RHOTO</name>
<comment type="subcellular location">
    <subcellularLocation>
        <location evidence="1">Endoplasmic reticulum lumen</location>
    </subcellularLocation>
</comment>
<dbReference type="SUPFAM" id="SSF100934">
    <property type="entry name" value="Heat shock protein 70kD (HSP70), C-terminal subdomain"/>
    <property type="match status" value="1"/>
</dbReference>
<feature type="region of interest" description="Disordered" evidence="7">
    <location>
        <begin position="586"/>
        <end position="614"/>
    </location>
</feature>
<feature type="region of interest" description="Disordered" evidence="7">
    <location>
        <begin position="864"/>
        <end position="917"/>
    </location>
</feature>
<feature type="compositionally biased region" description="Basic and acidic residues" evidence="7">
    <location>
        <begin position="604"/>
        <end position="614"/>
    </location>
</feature>
<keyword evidence="2 8" id="KW-0732">Signal</keyword>
<evidence type="ECO:0000256" key="8">
    <source>
        <dbReference type="SAM" id="SignalP"/>
    </source>
</evidence>
<sequence length="917" mass="100027">MPLHSRPRHPSLVVLLAALVSALFLTSASAASLLAIDYGTESFKASVVKPGIPFDVLLTKEGKRKAPSIVTFRGEERLVGGEAQSLATRFPQDTLSSVKLLLAHPPSHAQSQLHSSLFSIPQTTTSRNSPALQSSKLSVPVEEALAYQFVYAKEMAEEQAKEPVREAVVTVPGWFADGERKAVVDAAEIAGLRVVGLVNDGSAAAVNYAMSRTFPPEPSYHLIYDLGSGSLRVTLVSLRSAMLPDPLSLAETPQLKNVTSIEVHGFGYDLEVGGYVFDRAVRDLLVEAFEQTTGKQLEGGKKVTDDKRAMAKLLREASRVKQVLSANTAAMARIEGLIDDLDFRTEITRSALESRASSLLPHLTDPIQRALDSASLPLSSVESVILVGGSSRVPFVQQAVADKVGEEKIAKNVNADEAAVLGAALYGAGITRGFRTKDIRVRDLVPFGIDVAYGAERKEGADSRIITTHLFPPNSATSSKKTLTLRKTTDFSLDFSYASSPSSPSAPSGYLFSTHLKGISAATANLTAEQLVNATVKVGVEVDASGLVRVGKAELVLREVEEEEEEAKKEGVTDKLKGLFNKFSSGKNATASSSSSSAAAEETAASKEELTDDEKRQLDEMIRRSQLPPAKIRLAVETSKGVTGMGSEEKMELKKRLRDAKTALTRKRAHEEARNVLESYVYRVRDLLSHNEAFVAASVESERKAVKEAMERTAEWLWDEGEGAETKVLKEKKRDLECVSSQRFSWTINKLTRFARARARRKLVKHILSRSTEASERPAAVSSLRDQLSKSSSFLSTARADSAALAKSDPSAPQRFTGDELDSLDKLVRETQAWLDDAVKRQEKVKAYEDPAFKVVEVEKRAKEVERETAKLEKKKMPRRKKAVPAAAATVEEETEKEKEKAQESPKEEGGHKKDEL</sequence>
<dbReference type="InterPro" id="IPR029048">
    <property type="entry name" value="HSP70_C_sf"/>
</dbReference>
<dbReference type="PROSITE" id="PS01036">
    <property type="entry name" value="HSP70_3"/>
    <property type="match status" value="1"/>
</dbReference>
<dbReference type="InterPro" id="IPR018181">
    <property type="entry name" value="Heat_shock_70_CS"/>
</dbReference>
<keyword evidence="6" id="KW-0143">Chaperone</keyword>
<dbReference type="InterPro" id="IPR043129">
    <property type="entry name" value="ATPase_NBD"/>
</dbReference>
<evidence type="ECO:0000256" key="2">
    <source>
        <dbReference type="ARBA" id="ARBA00022729"/>
    </source>
</evidence>
<organism evidence="9 10">
    <name type="scientific">Rhodotorula toruloides</name>
    <name type="common">Yeast</name>
    <name type="synonym">Rhodosporidium toruloides</name>
    <dbReference type="NCBI Taxonomy" id="5286"/>
    <lineage>
        <taxon>Eukaryota</taxon>
        <taxon>Fungi</taxon>
        <taxon>Dikarya</taxon>
        <taxon>Basidiomycota</taxon>
        <taxon>Pucciniomycotina</taxon>
        <taxon>Microbotryomycetes</taxon>
        <taxon>Sporidiobolales</taxon>
        <taxon>Sporidiobolaceae</taxon>
        <taxon>Rhodotorula</taxon>
    </lineage>
</organism>
<evidence type="ECO:0000256" key="7">
    <source>
        <dbReference type="SAM" id="MobiDB-lite"/>
    </source>
</evidence>
<evidence type="ECO:0000256" key="4">
    <source>
        <dbReference type="ARBA" id="ARBA00022824"/>
    </source>
</evidence>
<dbReference type="CDD" id="cd10230">
    <property type="entry name" value="ASKHA_NBD_HSP70_HYOU1"/>
    <property type="match status" value="1"/>
</dbReference>
<dbReference type="PANTHER" id="PTHR45639">
    <property type="entry name" value="HSC70CB, ISOFORM G-RELATED"/>
    <property type="match status" value="1"/>
</dbReference>
<evidence type="ECO:0000313" key="10">
    <source>
        <dbReference type="Proteomes" id="UP000321518"/>
    </source>
</evidence>
<dbReference type="GO" id="GO:0005524">
    <property type="term" value="F:ATP binding"/>
    <property type="evidence" value="ECO:0007669"/>
    <property type="project" value="UniProtKB-KW"/>
</dbReference>
<dbReference type="PRINTS" id="PR00301">
    <property type="entry name" value="HEATSHOCK70"/>
</dbReference>
<dbReference type="EMBL" id="BJWK01000015">
    <property type="protein sequence ID" value="GEM11417.1"/>
    <property type="molecule type" value="Genomic_DNA"/>
</dbReference>
<dbReference type="Gene3D" id="3.30.30.30">
    <property type="match status" value="1"/>
</dbReference>
<evidence type="ECO:0000313" key="9">
    <source>
        <dbReference type="EMBL" id="GEM11417.1"/>
    </source>
</evidence>
<dbReference type="InterPro" id="IPR013126">
    <property type="entry name" value="Hsp_70_fam"/>
</dbReference>
<protein>
    <submittedName>
        <fullName evidence="9">Uncharacterized protein</fullName>
    </submittedName>
</protein>
<dbReference type="GO" id="GO:0140662">
    <property type="term" value="F:ATP-dependent protein folding chaperone"/>
    <property type="evidence" value="ECO:0007669"/>
    <property type="project" value="InterPro"/>
</dbReference>
<feature type="compositionally biased region" description="Basic residues" evidence="7">
    <location>
        <begin position="873"/>
        <end position="883"/>
    </location>
</feature>
<comment type="caution">
    <text evidence="9">The sequence shown here is derived from an EMBL/GenBank/DDBJ whole genome shotgun (WGS) entry which is preliminary data.</text>
</comment>
<dbReference type="PANTHER" id="PTHR45639:SF3">
    <property type="entry name" value="HYPOXIA UP-REGULATED PROTEIN 1"/>
    <property type="match status" value="1"/>
</dbReference>
<dbReference type="Gene3D" id="3.30.420.40">
    <property type="match status" value="2"/>
</dbReference>
<dbReference type="AlphaFoldDB" id="A0A511KM47"/>
<feature type="signal peptide" evidence="8">
    <location>
        <begin position="1"/>
        <end position="30"/>
    </location>
</feature>
<feature type="compositionally biased region" description="Low complexity" evidence="7">
    <location>
        <begin position="589"/>
        <end position="603"/>
    </location>
</feature>
<feature type="chain" id="PRO_5022166136" evidence="8">
    <location>
        <begin position="31"/>
        <end position="917"/>
    </location>
</feature>
<reference evidence="9 10" key="1">
    <citation type="submission" date="2019-07" db="EMBL/GenBank/DDBJ databases">
        <title>Rhodotorula toruloides NBRC10032 genome sequencing.</title>
        <authorList>
            <person name="Shida Y."/>
            <person name="Takaku H."/>
            <person name="Ogasawara W."/>
            <person name="Mori K."/>
        </authorList>
    </citation>
    <scope>NUCLEOTIDE SEQUENCE [LARGE SCALE GENOMIC DNA]</scope>
    <source>
        <strain evidence="9 10">NBRC10032</strain>
    </source>
</reference>
<evidence type="ECO:0000256" key="5">
    <source>
        <dbReference type="ARBA" id="ARBA00022840"/>
    </source>
</evidence>
<dbReference type="SUPFAM" id="SSF53067">
    <property type="entry name" value="Actin-like ATPase domain"/>
    <property type="match status" value="2"/>
</dbReference>
<dbReference type="GO" id="GO:0034663">
    <property type="term" value="C:endoplasmic reticulum chaperone complex"/>
    <property type="evidence" value="ECO:0007669"/>
    <property type="project" value="TreeGrafter"/>
</dbReference>
<evidence type="ECO:0000256" key="1">
    <source>
        <dbReference type="ARBA" id="ARBA00004319"/>
    </source>
</evidence>
<dbReference type="Gene3D" id="1.20.1270.10">
    <property type="match status" value="1"/>
</dbReference>
<dbReference type="Pfam" id="PF00012">
    <property type="entry name" value="HSP70"/>
    <property type="match status" value="1"/>
</dbReference>
<dbReference type="Proteomes" id="UP000321518">
    <property type="component" value="Unassembled WGS sequence"/>
</dbReference>
<proteinExistence type="predicted"/>
<evidence type="ECO:0000256" key="6">
    <source>
        <dbReference type="ARBA" id="ARBA00023186"/>
    </source>
</evidence>
<keyword evidence="4" id="KW-0256">Endoplasmic reticulum</keyword>